<dbReference type="SMART" id="SM01219">
    <property type="entry name" value="Frataxin_Cyay"/>
    <property type="match status" value="1"/>
</dbReference>
<dbReference type="EMBL" id="JAGXEW010000002">
    <property type="protein sequence ID" value="KAK1174531.1"/>
    <property type="molecule type" value="Genomic_DNA"/>
</dbReference>
<dbReference type="PROSITE" id="PS01344">
    <property type="entry name" value="FRATAXIN_1"/>
    <property type="match status" value="1"/>
</dbReference>
<evidence type="ECO:0000256" key="15">
    <source>
        <dbReference type="ARBA" id="ARBA00046911"/>
    </source>
</evidence>
<keyword evidence="6" id="KW-0813">Transport</keyword>
<keyword evidence="7" id="KW-0410">Iron transport</keyword>
<evidence type="ECO:0000256" key="5">
    <source>
        <dbReference type="ARBA" id="ARBA00022434"/>
    </source>
</evidence>
<evidence type="ECO:0000256" key="16">
    <source>
        <dbReference type="ARBA" id="ARBA00047990"/>
    </source>
</evidence>
<evidence type="ECO:0000256" key="12">
    <source>
        <dbReference type="ARBA" id="ARBA00023128"/>
    </source>
</evidence>
<comment type="subcellular location">
    <subcellularLocation>
        <location evidence="1">Mitochondrion</location>
    </subcellularLocation>
</comment>
<evidence type="ECO:0000256" key="4">
    <source>
        <dbReference type="ARBA" id="ARBA00014720"/>
    </source>
</evidence>
<evidence type="ECO:0000256" key="6">
    <source>
        <dbReference type="ARBA" id="ARBA00022448"/>
    </source>
</evidence>
<dbReference type="GO" id="GO:0006879">
    <property type="term" value="P:intracellular iron ion homeostasis"/>
    <property type="evidence" value="ECO:0007669"/>
    <property type="project" value="UniProtKB-KW"/>
</dbReference>
<dbReference type="PANTHER" id="PTHR16821:SF2">
    <property type="entry name" value="FRATAXIN, MITOCHONDRIAL"/>
    <property type="match status" value="1"/>
</dbReference>
<dbReference type="GO" id="GO:0005739">
    <property type="term" value="C:mitochondrion"/>
    <property type="evidence" value="ECO:0007669"/>
    <property type="project" value="UniProtKB-SubCell"/>
</dbReference>
<accession>A0AAD8GK96</accession>
<evidence type="ECO:0000256" key="8">
    <source>
        <dbReference type="ARBA" id="ARBA00022946"/>
    </source>
</evidence>
<dbReference type="FunFam" id="3.30.920.10:FF:000002">
    <property type="entry name" value="Frataxin, mitochondrial"/>
    <property type="match status" value="1"/>
</dbReference>
<dbReference type="GO" id="GO:0016226">
    <property type="term" value="P:iron-sulfur cluster assembly"/>
    <property type="evidence" value="ECO:0007669"/>
    <property type="project" value="InterPro"/>
</dbReference>
<keyword evidence="12" id="KW-0496">Mitochondrion</keyword>
<comment type="catalytic activity">
    <reaction evidence="16">
        <text>4 Fe(2+) + O2 + 4 H(+) = 4 Fe(3+) + 2 H2O</text>
        <dbReference type="Rhea" id="RHEA:11148"/>
        <dbReference type="ChEBI" id="CHEBI:15377"/>
        <dbReference type="ChEBI" id="CHEBI:15378"/>
        <dbReference type="ChEBI" id="CHEBI:15379"/>
        <dbReference type="ChEBI" id="CHEBI:29033"/>
        <dbReference type="ChEBI" id="CHEBI:29034"/>
        <dbReference type="EC" id="1.16.3.1"/>
    </reaction>
</comment>
<dbReference type="SUPFAM" id="SSF55387">
    <property type="entry name" value="Frataxin/Nqo15-like"/>
    <property type="match status" value="1"/>
</dbReference>
<evidence type="ECO:0000256" key="9">
    <source>
        <dbReference type="ARBA" id="ARBA00023002"/>
    </source>
</evidence>
<dbReference type="GO" id="GO:0051537">
    <property type="term" value="F:2 iron, 2 sulfur cluster binding"/>
    <property type="evidence" value="ECO:0007669"/>
    <property type="project" value="TreeGrafter"/>
</dbReference>
<organism evidence="18 19">
    <name type="scientific">Acipenser oxyrinchus oxyrinchus</name>
    <dbReference type="NCBI Taxonomy" id="40147"/>
    <lineage>
        <taxon>Eukaryota</taxon>
        <taxon>Metazoa</taxon>
        <taxon>Chordata</taxon>
        <taxon>Craniata</taxon>
        <taxon>Vertebrata</taxon>
        <taxon>Euteleostomi</taxon>
        <taxon>Actinopterygii</taxon>
        <taxon>Chondrostei</taxon>
        <taxon>Acipenseriformes</taxon>
        <taxon>Acipenseridae</taxon>
        <taxon>Acipenser</taxon>
    </lineage>
</organism>
<dbReference type="Proteomes" id="UP001230051">
    <property type="component" value="Unassembled WGS sequence"/>
</dbReference>
<comment type="caution">
    <text evidence="18">The sequence shown here is derived from an EMBL/GenBank/DDBJ whole genome shotgun (WGS) entry which is preliminary data.</text>
</comment>
<dbReference type="InterPro" id="IPR017789">
    <property type="entry name" value="Frataxin"/>
</dbReference>
<evidence type="ECO:0000256" key="11">
    <source>
        <dbReference type="ARBA" id="ARBA00023065"/>
    </source>
</evidence>
<evidence type="ECO:0000313" key="17">
    <source>
        <dbReference type="EMBL" id="KAK1174531.1"/>
    </source>
</evidence>
<keyword evidence="5" id="KW-0409">Iron storage</keyword>
<evidence type="ECO:0000256" key="7">
    <source>
        <dbReference type="ARBA" id="ARBA00022496"/>
    </source>
</evidence>
<dbReference type="GO" id="GO:0008199">
    <property type="term" value="F:ferric iron binding"/>
    <property type="evidence" value="ECO:0007669"/>
    <property type="project" value="InterPro"/>
</dbReference>
<dbReference type="EMBL" id="JAGXEW010000001">
    <property type="protein sequence ID" value="KAK1176235.1"/>
    <property type="molecule type" value="Genomic_DNA"/>
</dbReference>
<dbReference type="GO" id="GO:0008198">
    <property type="term" value="F:ferrous iron binding"/>
    <property type="evidence" value="ECO:0007669"/>
    <property type="project" value="TreeGrafter"/>
</dbReference>
<name>A0AAD8GK96_ACIOX</name>
<dbReference type="GO" id="GO:0034986">
    <property type="term" value="F:iron chaperone activity"/>
    <property type="evidence" value="ECO:0007669"/>
    <property type="project" value="TreeGrafter"/>
</dbReference>
<keyword evidence="13" id="KW-0350">Heme biosynthesis</keyword>
<dbReference type="Gene3D" id="3.30.920.10">
    <property type="entry name" value="Frataxin/CyaY"/>
    <property type="match status" value="1"/>
</dbReference>
<keyword evidence="8" id="KW-0809">Transit peptide</keyword>
<evidence type="ECO:0000256" key="13">
    <source>
        <dbReference type="ARBA" id="ARBA00023133"/>
    </source>
</evidence>
<dbReference type="AlphaFoldDB" id="A0AAD8GK96"/>
<dbReference type="EC" id="1.16.3.1" evidence="3"/>
<sequence>MLGMASKGLCIYKCLQNSKLRQTLAFINIQYRVIRVLSGSCQLYNNSSSFKHAFSWPPSLMRSQPGHPGTCWRTGVSAKFINPLPVKTWIQSIHCTCTRNIENTANASLIDEATYEGLAEETLDALAEYFEDLTEQPFTSAEYDVTFVSGVLTIKIGGDHGIYVLNKQTPNKQIWLSSPTSGPKRYDWTGRNWVYLHDGRSLHDLLTKEFSVIFNTKIDLSSLMHSGLENTN</sequence>
<dbReference type="InterPro" id="IPR036524">
    <property type="entry name" value="Frataxin/CyaY_sf"/>
</dbReference>
<dbReference type="GO" id="GO:0004322">
    <property type="term" value="F:ferroxidase activity"/>
    <property type="evidence" value="ECO:0007669"/>
    <property type="project" value="UniProtKB-EC"/>
</dbReference>
<keyword evidence="10" id="KW-0408">Iron</keyword>
<dbReference type="CDD" id="cd00503">
    <property type="entry name" value="Frataxin"/>
    <property type="match status" value="1"/>
</dbReference>
<comment type="function">
    <text evidence="14">Modulates the RNA-binding activity of ACO1. May be involved in the cytoplasmic iron-sulfur protein biogenesis. May contribute to oxidative stress resistance and overall cell survival.</text>
</comment>
<dbReference type="PRINTS" id="PR00904">
    <property type="entry name" value="FRATAXIN"/>
</dbReference>
<keyword evidence="9" id="KW-0560">Oxidoreductase</keyword>
<dbReference type="InterPro" id="IPR002908">
    <property type="entry name" value="Frataxin/CyaY"/>
</dbReference>
<dbReference type="NCBIfam" id="TIGR03422">
    <property type="entry name" value="mito_frataxin"/>
    <property type="match status" value="1"/>
</dbReference>
<proteinExistence type="inferred from homology"/>
<dbReference type="PANTHER" id="PTHR16821">
    <property type="entry name" value="FRATAXIN"/>
    <property type="match status" value="1"/>
</dbReference>
<gene>
    <name evidence="18" type="primary">Fxn</name>
    <name evidence="18" type="ORF">AOXY_G1090</name>
    <name evidence="17" type="ORF">AOXY_G2039</name>
</gene>
<protein>
    <recommendedName>
        <fullName evidence="4">Frataxin, mitochondrial</fullName>
        <ecNumber evidence="3">1.16.3.1</ecNumber>
    </recommendedName>
</protein>
<comment type="similarity">
    <text evidence="2">Belongs to the frataxin family.</text>
</comment>
<dbReference type="PROSITE" id="PS50810">
    <property type="entry name" value="FRATAXIN_2"/>
    <property type="match status" value="1"/>
</dbReference>
<reference evidence="18" key="1">
    <citation type="submission" date="2022-02" db="EMBL/GenBank/DDBJ databases">
        <title>Atlantic sturgeon de novo genome assembly.</title>
        <authorList>
            <person name="Stock M."/>
            <person name="Klopp C."/>
            <person name="Guiguen Y."/>
            <person name="Cabau C."/>
            <person name="Parinello H."/>
            <person name="Santidrian Yebra-Pimentel E."/>
            <person name="Kuhl H."/>
            <person name="Dirks R.P."/>
            <person name="Guessner J."/>
            <person name="Wuertz S."/>
            <person name="Du K."/>
            <person name="Schartl M."/>
        </authorList>
    </citation>
    <scope>NUCLEOTIDE SEQUENCE</scope>
    <source>
        <strain evidence="18">STURGEONOMICS-FGT-2020</strain>
        <tissue evidence="18">Whole blood</tissue>
    </source>
</reference>
<evidence type="ECO:0000256" key="1">
    <source>
        <dbReference type="ARBA" id="ARBA00004173"/>
    </source>
</evidence>
<evidence type="ECO:0000313" key="18">
    <source>
        <dbReference type="EMBL" id="KAK1176235.1"/>
    </source>
</evidence>
<dbReference type="InterPro" id="IPR020895">
    <property type="entry name" value="Frataxin_CS"/>
</dbReference>
<evidence type="ECO:0000313" key="19">
    <source>
        <dbReference type="Proteomes" id="UP001230051"/>
    </source>
</evidence>
<evidence type="ECO:0000256" key="3">
    <source>
        <dbReference type="ARBA" id="ARBA00013107"/>
    </source>
</evidence>
<keyword evidence="11" id="KW-0406">Ion transport</keyword>
<evidence type="ECO:0000256" key="2">
    <source>
        <dbReference type="ARBA" id="ARBA00008183"/>
    </source>
</evidence>
<keyword evidence="19" id="KW-1185">Reference proteome</keyword>
<comment type="subunit">
    <text evidence="15">Interacts with ACO1. Interacts with ISCU (cytoplasmic form).</text>
</comment>
<dbReference type="Pfam" id="PF01491">
    <property type="entry name" value="Frataxin_Cyay"/>
    <property type="match status" value="1"/>
</dbReference>
<dbReference type="GO" id="GO:0006783">
    <property type="term" value="P:heme biosynthetic process"/>
    <property type="evidence" value="ECO:0007669"/>
    <property type="project" value="UniProtKB-KW"/>
</dbReference>
<dbReference type="GO" id="GO:0006826">
    <property type="term" value="P:iron ion transport"/>
    <property type="evidence" value="ECO:0007669"/>
    <property type="project" value="UniProtKB-KW"/>
</dbReference>
<evidence type="ECO:0000256" key="14">
    <source>
        <dbReference type="ARBA" id="ARBA00045532"/>
    </source>
</evidence>
<evidence type="ECO:0000256" key="10">
    <source>
        <dbReference type="ARBA" id="ARBA00023004"/>
    </source>
</evidence>
<dbReference type="NCBIfam" id="TIGR03421">
    <property type="entry name" value="FeS_CyaY"/>
    <property type="match status" value="1"/>
</dbReference>